<gene>
    <name evidence="1" type="ORF">GWI71_00115</name>
</gene>
<dbReference type="RefSeq" id="WP_161672732.1">
    <property type="nucleotide sequence ID" value="NZ_JAABLP010000001.1"/>
</dbReference>
<proteinExistence type="predicted"/>
<dbReference type="Proteomes" id="UP000541347">
    <property type="component" value="Unassembled WGS sequence"/>
</dbReference>
<protein>
    <recommendedName>
        <fullName evidence="3">DNA polymerase</fullName>
    </recommendedName>
</protein>
<organism evidence="1 2">
    <name type="scientific">Pannonibacter tanglangensis</name>
    <dbReference type="NCBI Taxonomy" id="2750084"/>
    <lineage>
        <taxon>Bacteria</taxon>
        <taxon>Pseudomonadati</taxon>
        <taxon>Pseudomonadota</taxon>
        <taxon>Alphaproteobacteria</taxon>
        <taxon>Hyphomicrobiales</taxon>
        <taxon>Stappiaceae</taxon>
        <taxon>Pannonibacter</taxon>
    </lineage>
</organism>
<dbReference type="SUPFAM" id="SSF56672">
    <property type="entry name" value="DNA/RNA polymerases"/>
    <property type="match status" value="1"/>
</dbReference>
<accession>A0ABW9ZEG6</accession>
<evidence type="ECO:0000313" key="1">
    <source>
        <dbReference type="EMBL" id="NBN62076.1"/>
    </source>
</evidence>
<dbReference type="InterPro" id="IPR043502">
    <property type="entry name" value="DNA/RNA_pol_sf"/>
</dbReference>
<dbReference type="EMBL" id="JAABLP010000001">
    <property type="protein sequence ID" value="NBN62076.1"/>
    <property type="molecule type" value="Genomic_DNA"/>
</dbReference>
<evidence type="ECO:0008006" key="3">
    <source>
        <dbReference type="Google" id="ProtNLM"/>
    </source>
</evidence>
<evidence type="ECO:0000313" key="2">
    <source>
        <dbReference type="Proteomes" id="UP000541347"/>
    </source>
</evidence>
<keyword evidence="2" id="KW-1185">Reference proteome</keyword>
<comment type="caution">
    <text evidence="1">The sequence shown here is derived from an EMBL/GenBank/DDBJ whole genome shotgun (WGS) entry which is preliminary data.</text>
</comment>
<sequence length="344" mass="38303">MATVHIDFETRSTCELKTAGAHKYAEHPDTGVWCMAYAVDDDPVRIWKPGDPWPGLDMGATFMAHNATFELQIWNKIMVRRYGWPALLVEQMRCTMAMAYALGLPGSLEQAAAAVGLPVRKDMDGRNQMLRMAKPRQMTANGPIWWDDPARLERLYSYCMNDVVVERELERRLVPLSADEQALWVLDQIINERGVYADVTAAQAALGITAQTKKLLDAEMVRVTGGWVKACTSVAQLIEWMSLRGVETAGVAKADITDLLDRDDLPDDVRKALELRRDAAKSSTAKLKAILEAASDDNRVRGVLQYHGAGTGRWAGRRVQPQNMPRTDKDIAPLVDEILEGLAQ</sequence>
<name>A0ABW9ZEG6_9HYPH</name>
<reference evidence="1 2" key="1">
    <citation type="submission" date="2020-01" db="EMBL/GenBank/DDBJ databases">
        <authorList>
            <person name="Peng S.Y."/>
            <person name="Li J."/>
            <person name="Wang M."/>
            <person name="Wang L."/>
            <person name="Wang C.Q."/>
            <person name="Wang J.R."/>
        </authorList>
    </citation>
    <scope>NUCLEOTIDE SEQUENCE [LARGE SCALE GENOMIC DNA]</scope>
    <source>
        <strain evidence="1 2">XCT-34</strain>
    </source>
</reference>